<reference evidence="2" key="1">
    <citation type="journal article" date="2019" name="Int. J. Syst. Evol. Microbiol.">
        <title>The Global Catalogue of Microorganisms (GCM) 10K type strain sequencing project: providing services to taxonomists for standard genome sequencing and annotation.</title>
        <authorList>
            <consortium name="The Broad Institute Genomics Platform"/>
            <consortium name="The Broad Institute Genome Sequencing Center for Infectious Disease"/>
            <person name="Wu L."/>
            <person name="Ma J."/>
        </authorList>
    </citation>
    <scope>NUCLEOTIDE SEQUENCE [LARGE SCALE GENOMIC DNA]</scope>
    <source>
        <strain evidence="2">JCM 19125</strain>
    </source>
</reference>
<dbReference type="Proteomes" id="UP001501521">
    <property type="component" value="Unassembled WGS sequence"/>
</dbReference>
<evidence type="ECO:0000313" key="2">
    <source>
        <dbReference type="Proteomes" id="UP001501521"/>
    </source>
</evidence>
<name>A0ABP9FA59_9ACTN</name>
<evidence type="ECO:0000313" key="1">
    <source>
        <dbReference type="EMBL" id="GAA4896347.1"/>
    </source>
</evidence>
<proteinExistence type="predicted"/>
<dbReference type="EMBL" id="BAABLV010000020">
    <property type="protein sequence ID" value="GAA4896347.1"/>
    <property type="molecule type" value="Genomic_DNA"/>
</dbReference>
<keyword evidence="2" id="KW-1185">Reference proteome</keyword>
<protein>
    <submittedName>
        <fullName evidence="1">Uncharacterized protein</fullName>
    </submittedName>
</protein>
<gene>
    <name evidence="1" type="ORF">GCM10025789_12590</name>
</gene>
<accession>A0ABP9FA59</accession>
<organism evidence="1 2">
    <name type="scientific">Tessaracoccus lubricantis</name>
    <dbReference type="NCBI Taxonomy" id="545543"/>
    <lineage>
        <taxon>Bacteria</taxon>
        <taxon>Bacillati</taxon>
        <taxon>Actinomycetota</taxon>
        <taxon>Actinomycetes</taxon>
        <taxon>Propionibacteriales</taxon>
        <taxon>Propionibacteriaceae</taxon>
        <taxon>Tessaracoccus</taxon>
    </lineage>
</organism>
<comment type="caution">
    <text evidence="1">The sequence shown here is derived from an EMBL/GenBank/DDBJ whole genome shotgun (WGS) entry which is preliminary data.</text>
</comment>
<sequence length="123" mass="13381">MGEVLPLVHPDEHAATVRFHRLDVGPVHEDAVGDATLLEFLERLDHPVDIGDVVDPLFGGGKALRPELPRQFLGGVVVDLDVLVVERFEEHFGGIFDVVDVAVHDAQAHVVDGDLRVVVGKDL</sequence>